<keyword evidence="11" id="KW-1185">Reference proteome</keyword>
<dbReference type="Pfam" id="PF26037">
    <property type="entry name" value="zf-RING_DCST1_C"/>
    <property type="match status" value="1"/>
</dbReference>
<keyword evidence="7" id="KW-0732">Signal</keyword>
<keyword evidence="3 6" id="KW-1133">Transmembrane helix</keyword>
<reference evidence="10 11" key="1">
    <citation type="submission" date="2019-08" db="EMBL/GenBank/DDBJ databases">
        <authorList>
            <person name="Alioto T."/>
            <person name="Alioto T."/>
            <person name="Gomez Garrido J."/>
        </authorList>
    </citation>
    <scope>NUCLEOTIDE SEQUENCE [LARGE SCALE GENOMIC DNA]</scope>
</reference>
<evidence type="ECO:0000256" key="5">
    <source>
        <dbReference type="SAM" id="MobiDB-lite"/>
    </source>
</evidence>
<dbReference type="InterPro" id="IPR058842">
    <property type="entry name" value="DCST1_C"/>
</dbReference>
<accession>A0A5E4ML21</accession>
<sequence>MCSFVGIALTFGLAFSPNCRCVLLMVLPHLFSSKGRHALLMYAFILTFTGPSKTTLHNTGVLSESLTCLQDEIKSAIRQIVDIIKKPLLAVQSSVMRIKVQLAAIVEKMKKSMLAIKNTVLGLVRTVKSAYDWLYSVMSICNKKVGTPFQRCTKMFDSALDECKATVSPAFGWMCSVSYVLSHVCYSVKFLDSLCDFFEFINESIFGAIENSLKSYVRQMKNTFYVSIEYKHSFSFESTPSKLSSDIIHGIVTEMKSKIDNVVFLFDWAGSIFSFVFLYVFMKVLKYRQKYLTIDSFDNMYLTTELYELDERKQILGLPTILPLTRIENNTYIERTSIRLLPKEKKALLRSLAIMILATFKIFVQITMDYSLYWILITVRKYGRLSSQLDPENAVDVNIDGDGILADLYKTIVHTFKPVPHKTNMDTMSCLPNPLPPNYGRYWQILFVLCLTWLLAIMQPFGLRLKSYVMGYYHPDVAKTRAIWLHNRMIRRRINFVTFARRFLRRKFGLGGDPAGPSCLDFLYSKYPFLDHVWRRRKATVCLLCGYKVKGTDLKSGEVLLCPNDGCKGVYCSRCFADIKNKCTLCSKPINYGDITDISEEKDSTDVSDEDVFNRLPERRRSRKLQTKKTCRTRKKTLPAVSIRKISSGDEGDDESTNDDTCSTISNSYENDPTYVNKPLGHRNLIVEAQNEIGASK</sequence>
<feature type="region of interest" description="Disordered" evidence="5">
    <location>
        <begin position="642"/>
        <end position="668"/>
    </location>
</feature>
<keyword evidence="4 6" id="KW-0472">Membrane</keyword>
<keyword evidence="2 6" id="KW-0812">Transmembrane</keyword>
<dbReference type="GO" id="GO:0016020">
    <property type="term" value="C:membrane"/>
    <property type="evidence" value="ECO:0007669"/>
    <property type="project" value="UniProtKB-SubCell"/>
</dbReference>
<feature type="chain" id="PRO_5022772991" evidence="7">
    <location>
        <begin position="22"/>
        <end position="697"/>
    </location>
</feature>
<dbReference type="PANTHER" id="PTHR21041">
    <property type="entry name" value="DENDRITIC CELL-SPECIFIC TRANSMEMBRANE PROTEIN"/>
    <property type="match status" value="1"/>
</dbReference>
<dbReference type="OrthoDB" id="6598372at2759"/>
<dbReference type="EMBL" id="CABPRJ010000504">
    <property type="protein sequence ID" value="VVC30076.1"/>
    <property type="molecule type" value="Genomic_DNA"/>
</dbReference>
<dbReference type="InterPro" id="IPR051856">
    <property type="entry name" value="CSR-E3_Ligase_Protein"/>
</dbReference>
<feature type="transmembrane region" description="Helical" evidence="6">
    <location>
        <begin position="262"/>
        <end position="282"/>
    </location>
</feature>
<dbReference type="InterPro" id="IPR012858">
    <property type="entry name" value="DC_STAMP-like"/>
</dbReference>
<evidence type="ECO:0000256" key="2">
    <source>
        <dbReference type="ARBA" id="ARBA00022692"/>
    </source>
</evidence>
<feature type="compositionally biased region" description="Polar residues" evidence="5">
    <location>
        <begin position="659"/>
        <end position="668"/>
    </location>
</feature>
<evidence type="ECO:0000256" key="7">
    <source>
        <dbReference type="SAM" id="SignalP"/>
    </source>
</evidence>
<dbReference type="Pfam" id="PF26039">
    <property type="entry name" value="Dcst2"/>
    <property type="match status" value="1"/>
</dbReference>
<evidence type="ECO:0000256" key="3">
    <source>
        <dbReference type="ARBA" id="ARBA00022989"/>
    </source>
</evidence>
<evidence type="ECO:0000256" key="6">
    <source>
        <dbReference type="SAM" id="Phobius"/>
    </source>
</evidence>
<evidence type="ECO:0000259" key="9">
    <source>
        <dbReference type="Pfam" id="PF26037"/>
    </source>
</evidence>
<feature type="transmembrane region" description="Helical" evidence="6">
    <location>
        <begin position="442"/>
        <end position="463"/>
    </location>
</feature>
<feature type="domain" description="E3 ubiquitin-protein ligase DCST1-like C-terminal" evidence="9">
    <location>
        <begin position="541"/>
        <end position="589"/>
    </location>
</feature>
<dbReference type="PANTHER" id="PTHR21041:SF9">
    <property type="entry name" value="DENDRITIC CELL-SPECIFIC TRANSMEMBRANE PROTEIN-LIKE DOMAIN-CONTAINING PROTEIN"/>
    <property type="match status" value="1"/>
</dbReference>
<gene>
    <name evidence="10" type="ORF">CINCED_3A020416</name>
</gene>
<organism evidence="10 11">
    <name type="scientific">Cinara cedri</name>
    <dbReference type="NCBI Taxonomy" id="506608"/>
    <lineage>
        <taxon>Eukaryota</taxon>
        <taxon>Metazoa</taxon>
        <taxon>Ecdysozoa</taxon>
        <taxon>Arthropoda</taxon>
        <taxon>Hexapoda</taxon>
        <taxon>Insecta</taxon>
        <taxon>Pterygota</taxon>
        <taxon>Neoptera</taxon>
        <taxon>Paraneoptera</taxon>
        <taxon>Hemiptera</taxon>
        <taxon>Sternorrhyncha</taxon>
        <taxon>Aphidomorpha</taxon>
        <taxon>Aphidoidea</taxon>
        <taxon>Aphididae</taxon>
        <taxon>Lachninae</taxon>
        <taxon>Cinara</taxon>
    </lineage>
</organism>
<evidence type="ECO:0000256" key="4">
    <source>
        <dbReference type="ARBA" id="ARBA00023136"/>
    </source>
</evidence>
<protein>
    <submittedName>
        <fullName evidence="10">Dendritic cell-specific transmembrane protein-like</fullName>
    </submittedName>
</protein>
<feature type="transmembrane region" description="Helical" evidence="6">
    <location>
        <begin position="347"/>
        <end position="366"/>
    </location>
</feature>
<evidence type="ECO:0000256" key="1">
    <source>
        <dbReference type="ARBA" id="ARBA00004141"/>
    </source>
</evidence>
<evidence type="ECO:0000313" key="10">
    <source>
        <dbReference type="EMBL" id="VVC30076.1"/>
    </source>
</evidence>
<dbReference type="Proteomes" id="UP000325440">
    <property type="component" value="Unassembled WGS sequence"/>
</dbReference>
<dbReference type="Pfam" id="PF07782">
    <property type="entry name" value="DC_STAMP"/>
    <property type="match status" value="1"/>
</dbReference>
<dbReference type="AlphaFoldDB" id="A0A5E4ML21"/>
<comment type="subcellular location">
    <subcellularLocation>
        <location evidence="1">Membrane</location>
        <topology evidence="1">Multi-pass membrane protein</topology>
    </subcellularLocation>
</comment>
<feature type="signal peptide" evidence="7">
    <location>
        <begin position="1"/>
        <end position="21"/>
    </location>
</feature>
<name>A0A5E4ML21_9HEMI</name>
<feature type="domain" description="Dendritic cell-specific transmembrane protein-like" evidence="8">
    <location>
        <begin position="297"/>
        <end position="486"/>
    </location>
</feature>
<evidence type="ECO:0000259" key="8">
    <source>
        <dbReference type="Pfam" id="PF07782"/>
    </source>
</evidence>
<evidence type="ECO:0000313" key="11">
    <source>
        <dbReference type="Proteomes" id="UP000325440"/>
    </source>
</evidence>
<proteinExistence type="predicted"/>